<comment type="caution">
    <text evidence="1">The sequence shown here is derived from an EMBL/GenBank/DDBJ whole genome shotgun (WGS) entry which is preliminary data.</text>
</comment>
<dbReference type="Proteomes" id="UP001152300">
    <property type="component" value="Unassembled WGS sequence"/>
</dbReference>
<name>A0A9X0AQZ2_9HELO</name>
<dbReference type="AlphaFoldDB" id="A0A9X0AQZ2"/>
<evidence type="ECO:0000313" key="1">
    <source>
        <dbReference type="EMBL" id="KAJ8067150.1"/>
    </source>
</evidence>
<gene>
    <name evidence="1" type="ORF">OCU04_004519</name>
</gene>
<organism evidence="1 2">
    <name type="scientific">Sclerotinia nivalis</name>
    <dbReference type="NCBI Taxonomy" id="352851"/>
    <lineage>
        <taxon>Eukaryota</taxon>
        <taxon>Fungi</taxon>
        <taxon>Dikarya</taxon>
        <taxon>Ascomycota</taxon>
        <taxon>Pezizomycotina</taxon>
        <taxon>Leotiomycetes</taxon>
        <taxon>Helotiales</taxon>
        <taxon>Sclerotiniaceae</taxon>
        <taxon>Sclerotinia</taxon>
    </lineage>
</organism>
<evidence type="ECO:0000313" key="2">
    <source>
        <dbReference type="Proteomes" id="UP001152300"/>
    </source>
</evidence>
<reference evidence="1" key="1">
    <citation type="submission" date="2022-11" db="EMBL/GenBank/DDBJ databases">
        <title>Genome Resource of Sclerotinia nivalis Strain SnTB1, a Plant Pathogen Isolated from American Ginseng.</title>
        <authorList>
            <person name="Fan S."/>
        </authorList>
    </citation>
    <scope>NUCLEOTIDE SEQUENCE</scope>
    <source>
        <strain evidence="1">SnTB1</strain>
    </source>
</reference>
<sequence length="114" mass="13000">MVLWKSVCPISLKDSSRMRGIWPRVSECVHVFHELMDASLSLSDRVNNDEVHNGKHMRMKHQTSGTRNAQNTGTDKFEGLLSWPRTSTQIEQSNIRHIDGVKTIVLKKYIGLAI</sequence>
<keyword evidence="2" id="KW-1185">Reference proteome</keyword>
<dbReference type="EMBL" id="JAPEIS010000004">
    <property type="protein sequence ID" value="KAJ8067150.1"/>
    <property type="molecule type" value="Genomic_DNA"/>
</dbReference>
<protein>
    <submittedName>
        <fullName evidence="1">Uncharacterized protein</fullName>
    </submittedName>
</protein>
<proteinExistence type="predicted"/>
<accession>A0A9X0AQZ2</accession>